<accession>A0AAE9ZUI9</accession>
<dbReference type="InterPro" id="IPR001261">
    <property type="entry name" value="ArgE/DapE_CS"/>
</dbReference>
<comment type="catalytic activity">
    <reaction evidence="11">
        <text>N-succinyl-(2S,6S)-2,6-diaminopimelate + H2O = (2S,6S)-2,6-diaminopimelate + succinate</text>
        <dbReference type="Rhea" id="RHEA:22608"/>
        <dbReference type="ChEBI" id="CHEBI:15377"/>
        <dbReference type="ChEBI" id="CHEBI:30031"/>
        <dbReference type="ChEBI" id="CHEBI:57609"/>
        <dbReference type="ChEBI" id="CHEBI:58087"/>
        <dbReference type="EC" id="3.5.1.18"/>
    </reaction>
</comment>
<feature type="domain" description="Peptidase M20 dimerisation" evidence="12">
    <location>
        <begin position="201"/>
        <end position="314"/>
    </location>
</feature>
<evidence type="ECO:0000259" key="12">
    <source>
        <dbReference type="Pfam" id="PF07687"/>
    </source>
</evidence>
<gene>
    <name evidence="13" type="ORF">PXH66_19645</name>
</gene>
<dbReference type="InterPro" id="IPR036264">
    <property type="entry name" value="Bact_exopeptidase_dim_dom"/>
</dbReference>
<comment type="pathway">
    <text evidence="3">Amino-acid biosynthesis; L-lysine biosynthesis via DAP pathway; LL-2,6-diaminopimelate from (S)-tetrahydrodipicolinate (succinylase route): step 3/3.</text>
</comment>
<evidence type="ECO:0000256" key="10">
    <source>
        <dbReference type="ARBA" id="ARBA00023285"/>
    </source>
</evidence>
<dbReference type="Gene3D" id="3.30.70.360">
    <property type="match status" value="1"/>
</dbReference>
<name>A0AAE9ZUI9_9BACT</name>
<evidence type="ECO:0000256" key="5">
    <source>
        <dbReference type="ARBA" id="ARBA00011921"/>
    </source>
</evidence>
<comment type="similarity">
    <text evidence="4">Belongs to the peptidase M20A family.</text>
</comment>
<dbReference type="Gene3D" id="3.40.630.10">
    <property type="entry name" value="Zn peptidases"/>
    <property type="match status" value="1"/>
</dbReference>
<keyword evidence="14" id="KW-1185">Reference proteome</keyword>
<evidence type="ECO:0000256" key="3">
    <source>
        <dbReference type="ARBA" id="ARBA00005130"/>
    </source>
</evidence>
<dbReference type="InterPro" id="IPR010182">
    <property type="entry name" value="ArgE/DapE"/>
</dbReference>
<dbReference type="InterPro" id="IPR011650">
    <property type="entry name" value="Peptidase_M20_dimer"/>
</dbReference>
<evidence type="ECO:0000256" key="11">
    <source>
        <dbReference type="ARBA" id="ARBA00051301"/>
    </source>
</evidence>
<dbReference type="InterPro" id="IPR050072">
    <property type="entry name" value="Peptidase_M20A"/>
</dbReference>
<comment type="cofactor">
    <cofactor evidence="2">
        <name>Zn(2+)</name>
        <dbReference type="ChEBI" id="CHEBI:29105"/>
    </cofactor>
</comment>
<dbReference type="PROSITE" id="PS00759">
    <property type="entry name" value="ARGE_DAPE_CPG2_2"/>
    <property type="match status" value="1"/>
</dbReference>
<comment type="cofactor">
    <cofactor evidence="1">
        <name>Co(2+)</name>
        <dbReference type="ChEBI" id="CHEBI:48828"/>
    </cofactor>
</comment>
<keyword evidence="10" id="KW-0170">Cobalt</keyword>
<dbReference type="Proteomes" id="UP001218638">
    <property type="component" value="Chromosome"/>
</dbReference>
<evidence type="ECO:0000256" key="6">
    <source>
        <dbReference type="ARBA" id="ARBA00016853"/>
    </source>
</evidence>
<evidence type="ECO:0000313" key="14">
    <source>
        <dbReference type="Proteomes" id="UP001218638"/>
    </source>
</evidence>
<dbReference type="Pfam" id="PF01546">
    <property type="entry name" value="Peptidase_M20"/>
    <property type="match status" value="1"/>
</dbReference>
<dbReference type="RefSeq" id="WP_330932123.1">
    <property type="nucleotide sequence ID" value="NZ_CP119075.1"/>
</dbReference>
<organism evidence="13 14">
    <name type="scientific">Synoicihabitans lomoniglobus</name>
    <dbReference type="NCBI Taxonomy" id="2909285"/>
    <lineage>
        <taxon>Bacteria</taxon>
        <taxon>Pseudomonadati</taxon>
        <taxon>Verrucomicrobiota</taxon>
        <taxon>Opitutia</taxon>
        <taxon>Opitutales</taxon>
        <taxon>Opitutaceae</taxon>
        <taxon>Synoicihabitans</taxon>
    </lineage>
</organism>
<evidence type="ECO:0000256" key="8">
    <source>
        <dbReference type="ARBA" id="ARBA00022801"/>
    </source>
</evidence>
<dbReference type="InterPro" id="IPR002933">
    <property type="entry name" value="Peptidase_M20"/>
</dbReference>
<protein>
    <recommendedName>
        <fullName evidence="6">Probable succinyl-diaminopimelate desuccinylase</fullName>
        <ecNumber evidence="5">3.5.1.18</ecNumber>
    </recommendedName>
</protein>
<evidence type="ECO:0000256" key="9">
    <source>
        <dbReference type="ARBA" id="ARBA00022833"/>
    </source>
</evidence>
<dbReference type="GO" id="GO:0009014">
    <property type="term" value="F:succinyl-diaminopimelate desuccinylase activity"/>
    <property type="evidence" value="ECO:0007669"/>
    <property type="project" value="UniProtKB-EC"/>
</dbReference>
<keyword evidence="8" id="KW-0378">Hydrolase</keyword>
<dbReference type="NCBIfam" id="TIGR01910">
    <property type="entry name" value="DapE-ArgE"/>
    <property type="match status" value="1"/>
</dbReference>
<evidence type="ECO:0000256" key="4">
    <source>
        <dbReference type="ARBA" id="ARBA00006247"/>
    </source>
</evidence>
<dbReference type="EMBL" id="CP119075">
    <property type="protein sequence ID" value="WED64561.1"/>
    <property type="molecule type" value="Genomic_DNA"/>
</dbReference>
<proteinExistence type="inferred from homology"/>
<evidence type="ECO:0000256" key="2">
    <source>
        <dbReference type="ARBA" id="ARBA00001947"/>
    </source>
</evidence>
<dbReference type="Pfam" id="PF07687">
    <property type="entry name" value="M20_dimer"/>
    <property type="match status" value="1"/>
</dbReference>
<evidence type="ECO:0000256" key="7">
    <source>
        <dbReference type="ARBA" id="ARBA00022723"/>
    </source>
</evidence>
<evidence type="ECO:0000313" key="13">
    <source>
        <dbReference type="EMBL" id="WED64561.1"/>
    </source>
</evidence>
<dbReference type="PANTHER" id="PTHR43808">
    <property type="entry name" value="ACETYLORNITHINE DEACETYLASE"/>
    <property type="match status" value="1"/>
</dbReference>
<dbReference type="KEGG" id="slom:PXH66_19645"/>
<reference evidence="13" key="1">
    <citation type="submission" date="2023-03" db="EMBL/GenBank/DDBJ databases">
        <title>Lomoglobus Profundus gen. nov., sp. nov., a novel member of the phylum Verrucomicrobia, isolated from deep-marine sediment of South China Sea.</title>
        <authorList>
            <person name="Ahmad T."/>
            <person name="Ishaq S.E."/>
            <person name="Wang F."/>
        </authorList>
    </citation>
    <scope>NUCLEOTIDE SEQUENCE</scope>
    <source>
        <strain evidence="13">LMO-M01</strain>
    </source>
</reference>
<evidence type="ECO:0000256" key="1">
    <source>
        <dbReference type="ARBA" id="ARBA00001941"/>
    </source>
</evidence>
<keyword evidence="9" id="KW-0862">Zinc</keyword>
<sequence>MTEPTPAHYIEQHRSELLDLLATLVRFDTTNPPGTNYDAITQHLVAEMQRAGLTAERLPIPRAALETALPQDQWDFPRFNVVGRREVAGATKTIHFNAHYDVVPVSGRWRHGDPFSGTVDDEAIYGRGTADMKGSIASLLMALRALQETGVEPAVNIEVSFTADEETDSVLGADWLVHHAKIAPDYVVVMEGGEGRHVCCGHNGVTWLRVVVHGKAAHGSQPEHGINALEKMSALVLALEGHKHDLATRTFTTPNGTVMRPTLNVGGVFGAGPGGKINTVPAEAHFTIDRRVLATETVDAAEAELRAVLDRTAASIPDCRITIEKISENHACFNPPDNPFFKAMAESVTKVRGETAEFSVSTGFNDMHFFSHHFQVPTLGYGPGGDQIHAVDEHARVRDLMDSAGIYADLLVKFAG</sequence>
<dbReference type="PANTHER" id="PTHR43808:SF32">
    <property type="entry name" value="ARGE_DAPE-RELATED DEACYLASE"/>
    <property type="match status" value="1"/>
</dbReference>
<keyword evidence="7" id="KW-0479">Metal-binding</keyword>
<dbReference type="SUPFAM" id="SSF53187">
    <property type="entry name" value="Zn-dependent exopeptidases"/>
    <property type="match status" value="1"/>
</dbReference>
<dbReference type="AlphaFoldDB" id="A0AAE9ZUI9"/>
<dbReference type="SUPFAM" id="SSF55031">
    <property type="entry name" value="Bacterial exopeptidase dimerisation domain"/>
    <property type="match status" value="1"/>
</dbReference>
<dbReference type="GO" id="GO:0046872">
    <property type="term" value="F:metal ion binding"/>
    <property type="evidence" value="ECO:0007669"/>
    <property type="project" value="UniProtKB-KW"/>
</dbReference>
<dbReference type="EC" id="3.5.1.18" evidence="5"/>